<sequence length="51" mass="5767">MKKRPLGFPVIAARIRVAKLHRHASADMGLGHFAKARSAEKQWAWSGLAWR</sequence>
<reference evidence="1 2" key="1">
    <citation type="submission" date="2013-09" db="EMBL/GenBank/DDBJ databases">
        <title>High correlation between genotypes and phenotypes of environmental bacteria Comamonas testosteroni strains.</title>
        <authorList>
            <person name="Liu L."/>
            <person name="Zhu W."/>
            <person name="Xia X."/>
            <person name="Xu B."/>
            <person name="Luo M."/>
            <person name="Wang G."/>
        </authorList>
    </citation>
    <scope>NUCLEOTIDE SEQUENCE [LARGE SCALE GENOMIC DNA]</scope>
    <source>
        <strain evidence="1 2">DF2</strain>
    </source>
</reference>
<name>A0A0E3BWQ8_9BURK</name>
<dbReference type="AlphaFoldDB" id="A0A0E3BWQ8"/>
<evidence type="ECO:0000313" key="1">
    <source>
        <dbReference type="EMBL" id="KGH07492.1"/>
    </source>
</evidence>
<protein>
    <submittedName>
        <fullName evidence="1">Uncharacterized protein</fullName>
    </submittedName>
</protein>
<gene>
    <name evidence="1" type="ORF">P608_20330</name>
</gene>
<proteinExistence type="predicted"/>
<dbReference type="EMBL" id="AWTP01000133">
    <property type="protein sequence ID" value="KGH07492.1"/>
    <property type="molecule type" value="Genomic_DNA"/>
</dbReference>
<keyword evidence="2" id="KW-1185">Reference proteome</keyword>
<dbReference type="Proteomes" id="UP000029549">
    <property type="component" value="Unassembled WGS sequence"/>
</dbReference>
<comment type="caution">
    <text evidence="1">The sequence shown here is derived from an EMBL/GenBank/DDBJ whole genome shotgun (WGS) entry which is preliminary data.</text>
</comment>
<organism evidence="1 2">
    <name type="scientific">Comamonas thiooxydans</name>
    <dbReference type="NCBI Taxonomy" id="363952"/>
    <lineage>
        <taxon>Bacteria</taxon>
        <taxon>Pseudomonadati</taxon>
        <taxon>Pseudomonadota</taxon>
        <taxon>Betaproteobacteria</taxon>
        <taxon>Burkholderiales</taxon>
        <taxon>Comamonadaceae</taxon>
        <taxon>Comamonas</taxon>
    </lineage>
</organism>
<evidence type="ECO:0000313" key="2">
    <source>
        <dbReference type="Proteomes" id="UP000029549"/>
    </source>
</evidence>
<accession>A0A0E3BWQ8</accession>